<keyword evidence="6" id="KW-1185">Reference proteome</keyword>
<accession>A0ABP5YKS5</accession>
<dbReference type="PANTHER" id="PTHR33569:SF1">
    <property type="entry name" value="UREASE"/>
    <property type="match status" value="1"/>
</dbReference>
<dbReference type="InterPro" id="IPR050069">
    <property type="entry name" value="Urease_subunit"/>
</dbReference>
<dbReference type="Pfam" id="PF00699">
    <property type="entry name" value="Urease_beta"/>
    <property type="match status" value="1"/>
</dbReference>
<keyword evidence="3" id="KW-0378">Hydrolase</keyword>
<dbReference type="Proteomes" id="UP001501358">
    <property type="component" value="Unassembled WGS sequence"/>
</dbReference>
<dbReference type="InterPro" id="IPR036461">
    <property type="entry name" value="Urease_betasu_sf"/>
</dbReference>
<dbReference type="SUPFAM" id="SSF54111">
    <property type="entry name" value="Urease, gamma-subunit"/>
    <property type="match status" value="1"/>
</dbReference>
<comment type="caution">
    <text evidence="5">The sequence shown here is derived from an EMBL/GenBank/DDBJ whole genome shotgun (WGS) entry which is preliminary data.</text>
</comment>
<dbReference type="InterPro" id="IPR002026">
    <property type="entry name" value="Urease_gamma/gamma-beta_su"/>
</dbReference>
<evidence type="ECO:0000256" key="2">
    <source>
        <dbReference type="ARBA" id="ARBA00012934"/>
    </source>
</evidence>
<dbReference type="Gene3D" id="3.30.280.10">
    <property type="entry name" value="Urease, gamma-like subunit"/>
    <property type="match status" value="1"/>
</dbReference>
<evidence type="ECO:0000256" key="1">
    <source>
        <dbReference type="ARBA" id="ARBA00004897"/>
    </source>
</evidence>
<dbReference type="InterPro" id="IPR002019">
    <property type="entry name" value="Urease_beta-like"/>
</dbReference>
<proteinExistence type="predicted"/>
<evidence type="ECO:0000313" key="6">
    <source>
        <dbReference type="Proteomes" id="UP001501358"/>
    </source>
</evidence>
<dbReference type="EC" id="3.5.1.5" evidence="2"/>
<comment type="catalytic activity">
    <reaction evidence="4">
        <text>urea + 2 H2O + H(+) = hydrogencarbonate + 2 NH4(+)</text>
        <dbReference type="Rhea" id="RHEA:20557"/>
        <dbReference type="ChEBI" id="CHEBI:15377"/>
        <dbReference type="ChEBI" id="CHEBI:15378"/>
        <dbReference type="ChEBI" id="CHEBI:16199"/>
        <dbReference type="ChEBI" id="CHEBI:17544"/>
        <dbReference type="ChEBI" id="CHEBI:28938"/>
        <dbReference type="EC" id="3.5.1.5"/>
    </reaction>
</comment>
<dbReference type="Gene3D" id="2.10.150.10">
    <property type="entry name" value="Urease, beta subunit"/>
    <property type="match status" value="1"/>
</dbReference>
<name>A0ABP5YKS5_9ACTN</name>
<protein>
    <recommendedName>
        <fullName evidence="2">urease</fullName>
        <ecNumber evidence="2">3.5.1.5</ecNumber>
    </recommendedName>
</protein>
<dbReference type="Pfam" id="PF00547">
    <property type="entry name" value="Urease_gamma"/>
    <property type="match status" value="1"/>
</dbReference>
<dbReference type="SUPFAM" id="SSF51278">
    <property type="entry name" value="Urease, beta-subunit"/>
    <property type="match status" value="1"/>
</dbReference>
<evidence type="ECO:0000256" key="3">
    <source>
        <dbReference type="ARBA" id="ARBA00022801"/>
    </source>
</evidence>
<evidence type="ECO:0000256" key="4">
    <source>
        <dbReference type="ARBA" id="ARBA00047778"/>
    </source>
</evidence>
<dbReference type="PANTHER" id="PTHR33569">
    <property type="entry name" value="UREASE"/>
    <property type="match status" value="1"/>
</dbReference>
<comment type="pathway">
    <text evidence="1">Nitrogen metabolism; urea degradation; CO(2) and NH(3) from urea (urease route): step 1/1.</text>
</comment>
<dbReference type="RefSeq" id="WP_344382689.1">
    <property type="nucleotide sequence ID" value="NZ_BAAATA010000008.1"/>
</dbReference>
<reference evidence="6" key="1">
    <citation type="journal article" date="2019" name="Int. J. Syst. Evol. Microbiol.">
        <title>The Global Catalogue of Microorganisms (GCM) 10K type strain sequencing project: providing services to taxonomists for standard genome sequencing and annotation.</title>
        <authorList>
            <consortium name="The Broad Institute Genomics Platform"/>
            <consortium name="The Broad Institute Genome Sequencing Center for Infectious Disease"/>
            <person name="Wu L."/>
            <person name="Ma J."/>
        </authorList>
    </citation>
    <scope>NUCLEOTIDE SEQUENCE [LARGE SCALE GENOMIC DNA]</scope>
    <source>
        <strain evidence="6">JCM 6307</strain>
    </source>
</reference>
<evidence type="ECO:0000313" key="5">
    <source>
        <dbReference type="EMBL" id="GAA2482894.1"/>
    </source>
</evidence>
<dbReference type="EMBL" id="BAAATA010000008">
    <property type="protein sequence ID" value="GAA2482894.1"/>
    <property type="molecule type" value="Genomic_DNA"/>
</dbReference>
<dbReference type="InterPro" id="IPR036463">
    <property type="entry name" value="Urease_gamma_sf"/>
</dbReference>
<sequence length="192" mass="20616">MHLTPREQERLTLFSAAELARRRLARGALLGATEAVALVCDEILEAAWDGTPLEAVVELARDVVPRERLLPGVAEAVPAIQVEALFPHGSSLVHVDEPFGPADPAGPGGVLVAEGDVELAPGRPRTELRVVNRGRRPVWVSSHFPLEEANAVLEFDREAARGHRLDVPAGTSVRFDPDEPLTVTAVARGGDR</sequence>
<organism evidence="5 6">
    <name type="scientific">Streptomyces thermolineatus</name>
    <dbReference type="NCBI Taxonomy" id="44033"/>
    <lineage>
        <taxon>Bacteria</taxon>
        <taxon>Bacillati</taxon>
        <taxon>Actinomycetota</taxon>
        <taxon>Actinomycetes</taxon>
        <taxon>Kitasatosporales</taxon>
        <taxon>Streptomycetaceae</taxon>
        <taxon>Streptomyces</taxon>
    </lineage>
</organism>
<dbReference type="NCBIfam" id="TIGR00193">
    <property type="entry name" value="urease_gam"/>
    <property type="match status" value="1"/>
</dbReference>
<gene>
    <name evidence="5" type="ORF">GCM10010406_18980</name>
</gene>